<comment type="catalytic activity">
    <reaction evidence="1">
        <text>S-ubiquitinyl-[E2 ubiquitin-conjugating enzyme]-L-cysteine + [acceptor protein]-L-lysine = [E2 ubiquitin-conjugating enzyme]-L-cysteine + N(6)-ubiquitinyl-[acceptor protein]-L-lysine.</text>
        <dbReference type="EC" id="2.3.2.26"/>
    </reaction>
</comment>
<comment type="caution">
    <text evidence="6">Lacks conserved residue(s) required for the propagation of feature annotation.</text>
</comment>
<keyword evidence="5 6" id="KW-0833">Ubl conjugation pathway</keyword>
<evidence type="ECO:0000256" key="5">
    <source>
        <dbReference type="ARBA" id="ARBA00022786"/>
    </source>
</evidence>
<proteinExistence type="predicted"/>
<comment type="pathway">
    <text evidence="2">Protein modification; protein ubiquitination.</text>
</comment>
<evidence type="ECO:0000256" key="1">
    <source>
        <dbReference type="ARBA" id="ARBA00000885"/>
    </source>
</evidence>
<dbReference type="EMBL" id="JADCNL010000057">
    <property type="protein sequence ID" value="KAG0451468.1"/>
    <property type="molecule type" value="Genomic_DNA"/>
</dbReference>
<evidence type="ECO:0000256" key="2">
    <source>
        <dbReference type="ARBA" id="ARBA00004906"/>
    </source>
</evidence>
<feature type="domain" description="HECT" evidence="7">
    <location>
        <begin position="173"/>
        <end position="228"/>
    </location>
</feature>
<evidence type="ECO:0000256" key="3">
    <source>
        <dbReference type="ARBA" id="ARBA00012485"/>
    </source>
</evidence>
<dbReference type="AlphaFoldDB" id="A0A835PF54"/>
<dbReference type="GO" id="GO:0006511">
    <property type="term" value="P:ubiquitin-dependent protein catabolic process"/>
    <property type="evidence" value="ECO:0007669"/>
    <property type="project" value="TreeGrafter"/>
</dbReference>
<keyword evidence="4" id="KW-0808">Transferase</keyword>
<dbReference type="PANTHER" id="PTHR11254:SF67">
    <property type="entry name" value="E3 UBIQUITIN-PROTEIN LIGASE HUWE1"/>
    <property type="match status" value="1"/>
</dbReference>
<evidence type="ECO:0000256" key="4">
    <source>
        <dbReference type="ARBA" id="ARBA00022679"/>
    </source>
</evidence>
<dbReference type="Proteomes" id="UP000636800">
    <property type="component" value="Unassembled WGS sequence"/>
</dbReference>
<dbReference type="Gene3D" id="3.90.1750.10">
    <property type="entry name" value="Hect, E3 ligase catalytic domains"/>
    <property type="match status" value="1"/>
</dbReference>
<dbReference type="EC" id="2.3.2.26" evidence="3"/>
<name>A0A835PF54_VANPL</name>
<protein>
    <recommendedName>
        <fullName evidence="3">HECT-type E3 ubiquitin transferase</fullName>
        <ecNumber evidence="3">2.3.2.26</ecNumber>
    </recommendedName>
</protein>
<dbReference type="InterPro" id="IPR050409">
    <property type="entry name" value="E3_ubiq-protein_ligase"/>
</dbReference>
<dbReference type="PANTHER" id="PTHR11254">
    <property type="entry name" value="HECT DOMAIN UBIQUITIN-PROTEIN LIGASE"/>
    <property type="match status" value="1"/>
</dbReference>
<gene>
    <name evidence="8" type="ORF">HPP92_026408</name>
</gene>
<dbReference type="GO" id="GO:0000209">
    <property type="term" value="P:protein polyubiquitination"/>
    <property type="evidence" value="ECO:0007669"/>
    <property type="project" value="TreeGrafter"/>
</dbReference>
<organism evidence="8 9">
    <name type="scientific">Vanilla planifolia</name>
    <name type="common">Vanilla</name>
    <dbReference type="NCBI Taxonomy" id="51239"/>
    <lineage>
        <taxon>Eukaryota</taxon>
        <taxon>Viridiplantae</taxon>
        <taxon>Streptophyta</taxon>
        <taxon>Embryophyta</taxon>
        <taxon>Tracheophyta</taxon>
        <taxon>Spermatophyta</taxon>
        <taxon>Magnoliopsida</taxon>
        <taxon>Liliopsida</taxon>
        <taxon>Asparagales</taxon>
        <taxon>Orchidaceae</taxon>
        <taxon>Vanilloideae</taxon>
        <taxon>Vanilleae</taxon>
        <taxon>Vanilla</taxon>
    </lineage>
</organism>
<comment type="caution">
    <text evidence="8">The sequence shown here is derived from an EMBL/GenBank/DDBJ whole genome shotgun (WGS) entry which is preliminary data.</text>
</comment>
<evidence type="ECO:0000313" key="9">
    <source>
        <dbReference type="Proteomes" id="UP000636800"/>
    </source>
</evidence>
<dbReference type="GO" id="GO:0061630">
    <property type="term" value="F:ubiquitin protein ligase activity"/>
    <property type="evidence" value="ECO:0007669"/>
    <property type="project" value="UniProtKB-EC"/>
</dbReference>
<accession>A0A835PF54</accession>
<evidence type="ECO:0000256" key="6">
    <source>
        <dbReference type="PROSITE-ProRule" id="PRU00104"/>
    </source>
</evidence>
<reference evidence="8 9" key="1">
    <citation type="journal article" date="2020" name="Nat. Food">
        <title>A phased Vanilla planifolia genome enables genetic improvement of flavour and production.</title>
        <authorList>
            <person name="Hasing T."/>
            <person name="Tang H."/>
            <person name="Brym M."/>
            <person name="Khazi F."/>
            <person name="Huang T."/>
            <person name="Chambers A.H."/>
        </authorList>
    </citation>
    <scope>NUCLEOTIDE SEQUENCE [LARGE SCALE GENOMIC DNA]</scope>
    <source>
        <tissue evidence="8">Leaf</tissue>
    </source>
</reference>
<dbReference type="OrthoDB" id="506431at2759"/>
<dbReference type="InterPro" id="IPR000569">
    <property type="entry name" value="HECT_dom"/>
</dbReference>
<dbReference type="PROSITE" id="PS50237">
    <property type="entry name" value="HECT"/>
    <property type="match status" value="1"/>
</dbReference>
<evidence type="ECO:0000313" key="8">
    <source>
        <dbReference type="EMBL" id="KAG0451468.1"/>
    </source>
</evidence>
<sequence length="228" mass="25974">MEAKLGQNSTFSSTMPDAAHIFPDRSSVFPLPHGAQRLLPFIEAFFVICERLQTNQIMLGDDGTATWEVKECAGTSSSPHAKGIATGSLTFSRIVEKHRRLLNVFIRQNPGLLERSLCMMLKVPRLIDFDNKRAYFRSRVRQQHDQYSSAPLRISVRRAYVLEDSYNQLRLRSTQDLKGRLTVQFQGEEGIDAGGLTREWYQLLSRVIFDKGALLFTTVETTQLFNLT</sequence>
<keyword evidence="9" id="KW-1185">Reference proteome</keyword>
<dbReference type="GO" id="GO:0005737">
    <property type="term" value="C:cytoplasm"/>
    <property type="evidence" value="ECO:0007669"/>
    <property type="project" value="TreeGrafter"/>
</dbReference>
<dbReference type="InterPro" id="IPR035983">
    <property type="entry name" value="Hect_E3_ubiquitin_ligase"/>
</dbReference>
<dbReference type="SUPFAM" id="SSF56204">
    <property type="entry name" value="Hect, E3 ligase catalytic domain"/>
    <property type="match status" value="1"/>
</dbReference>
<evidence type="ECO:0000259" key="7">
    <source>
        <dbReference type="PROSITE" id="PS50237"/>
    </source>
</evidence>